<dbReference type="EMBL" id="JAMFMB010000018">
    <property type="protein sequence ID" value="MCL6284789.1"/>
    <property type="molecule type" value="Genomic_DNA"/>
</dbReference>
<dbReference type="RefSeq" id="WP_249710974.1">
    <property type="nucleotide sequence ID" value="NZ_JAMFMB010000018.1"/>
</dbReference>
<organism evidence="2 3">
    <name type="scientific">Ruegeria spongiae</name>
    <dbReference type="NCBI Taxonomy" id="2942209"/>
    <lineage>
        <taxon>Bacteria</taxon>
        <taxon>Pseudomonadati</taxon>
        <taxon>Pseudomonadota</taxon>
        <taxon>Alphaproteobacteria</taxon>
        <taxon>Rhodobacterales</taxon>
        <taxon>Roseobacteraceae</taxon>
        <taxon>Ruegeria</taxon>
    </lineage>
</organism>
<reference evidence="2" key="1">
    <citation type="submission" date="2022-05" db="EMBL/GenBank/DDBJ databases">
        <authorList>
            <person name="Park J.-S."/>
        </authorList>
    </citation>
    <scope>NUCLEOTIDE SEQUENCE</scope>
    <source>
        <strain evidence="2">2012CJ41-6</strain>
    </source>
</reference>
<accession>A0ABT0Q4J5</accession>
<keyword evidence="1" id="KW-0732">Signal</keyword>
<evidence type="ECO:0000313" key="2">
    <source>
        <dbReference type="EMBL" id="MCL6284789.1"/>
    </source>
</evidence>
<name>A0ABT0Q4J5_9RHOB</name>
<feature type="signal peptide" evidence="1">
    <location>
        <begin position="1"/>
        <end position="21"/>
    </location>
</feature>
<gene>
    <name evidence="2" type="ORF">M3P21_14730</name>
</gene>
<feature type="chain" id="PRO_5045366358" evidence="1">
    <location>
        <begin position="22"/>
        <end position="52"/>
    </location>
</feature>
<evidence type="ECO:0000256" key="1">
    <source>
        <dbReference type="SAM" id="SignalP"/>
    </source>
</evidence>
<comment type="caution">
    <text evidence="2">The sequence shown here is derived from an EMBL/GenBank/DDBJ whole genome shotgun (WGS) entry which is preliminary data.</text>
</comment>
<proteinExistence type="predicted"/>
<protein>
    <submittedName>
        <fullName evidence="2">Uncharacterized protein</fullName>
    </submittedName>
</protein>
<sequence length="52" mass="5264">MKPLLIAAALILTTAAAPAMAGGFPVGGIAKTFTFPDTPKQPVTKTVTVLKP</sequence>
<evidence type="ECO:0000313" key="3">
    <source>
        <dbReference type="Proteomes" id="UP001203880"/>
    </source>
</evidence>
<dbReference type="Proteomes" id="UP001203880">
    <property type="component" value="Unassembled WGS sequence"/>
</dbReference>
<keyword evidence="3" id="KW-1185">Reference proteome</keyword>